<reference evidence="2" key="1">
    <citation type="submission" date="2017-07" db="EMBL/GenBank/DDBJ databases">
        <authorList>
            <person name="Putnam M.J."/>
            <person name="Sharma R."/>
            <person name="Kruger J.L."/>
            <person name="Berg J.A."/>
            <person name="Payne A.M."/>
            <person name="Fajardo C.P."/>
            <person name="Breakwell D.P."/>
            <person name="Hope S."/>
            <person name="Grose J.H."/>
        </authorList>
    </citation>
    <scope>NUCLEOTIDE SEQUENCE [LARGE SCALE GENOMIC DNA]</scope>
</reference>
<name>A0A223LI60_9CAUD</name>
<dbReference type="Proteomes" id="UP000225553">
    <property type="component" value="Segment"/>
</dbReference>
<gene>
    <name evidence="1" type="ORF">RISINGSUN_15</name>
</gene>
<protein>
    <submittedName>
        <fullName evidence="1">Uncharacterized protein</fullName>
    </submittedName>
</protein>
<keyword evidence="2" id="KW-1185">Reference proteome</keyword>
<organism evidence="1 2">
    <name type="scientific">Erwinia phage vB_EamM_RisingSun</name>
    <dbReference type="NCBI Taxonomy" id="2026080"/>
    <lineage>
        <taxon>Viruses</taxon>
        <taxon>Duplodnaviria</taxon>
        <taxon>Heunggongvirae</taxon>
        <taxon>Uroviricota</taxon>
        <taxon>Caudoviricetes</taxon>
        <taxon>Chimalliviridae</taxon>
        <taxon>Risingsunvirus</taxon>
        <taxon>Risingsunvirus risingsun</taxon>
    </lineage>
</organism>
<evidence type="ECO:0000313" key="2">
    <source>
        <dbReference type="Proteomes" id="UP000225553"/>
    </source>
</evidence>
<sequence length="69" mass="8063">MMITKILFEVLAVDIQLQSEPETFRSQTTQVIILRIRYTYKKINKNKNESATEKVISTLKSSNNNIYPK</sequence>
<evidence type="ECO:0000313" key="1">
    <source>
        <dbReference type="EMBL" id="ASU03655.1"/>
    </source>
</evidence>
<proteinExistence type="predicted"/>
<accession>A0A223LI60</accession>
<dbReference type="EMBL" id="MF459646">
    <property type="protein sequence ID" value="ASU03655.1"/>
    <property type="molecule type" value="Genomic_DNA"/>
</dbReference>